<reference evidence="2" key="1">
    <citation type="journal article" date="2018" name="Nat. Microbiol.">
        <title>Leveraging single-cell genomics to expand the fungal tree of life.</title>
        <authorList>
            <person name="Ahrendt S.R."/>
            <person name="Quandt C.A."/>
            <person name="Ciobanu D."/>
            <person name="Clum A."/>
            <person name="Salamov A."/>
            <person name="Andreopoulos B."/>
            <person name="Cheng J.F."/>
            <person name="Woyke T."/>
            <person name="Pelin A."/>
            <person name="Henrissat B."/>
            <person name="Reynolds N.K."/>
            <person name="Benny G.L."/>
            <person name="Smith M.E."/>
            <person name="James T.Y."/>
            <person name="Grigoriev I.V."/>
        </authorList>
    </citation>
    <scope>NUCLEOTIDE SEQUENCE [LARGE SCALE GENOMIC DNA]</scope>
    <source>
        <strain evidence="2">RSA 1356</strain>
    </source>
</reference>
<evidence type="ECO:0000313" key="2">
    <source>
        <dbReference type="Proteomes" id="UP000271241"/>
    </source>
</evidence>
<protein>
    <submittedName>
        <fullName evidence="1">Uncharacterized protein</fullName>
    </submittedName>
</protein>
<dbReference type="OrthoDB" id="5522371at2759"/>
<dbReference type="AlphaFoldDB" id="A0A4P9XIN1"/>
<sequence length="241" mass="26239">MTPAVVLEADSTASAVPTSQEKHIDLANVQPEAQNDRALFDPLSMDIFAALDRLIEQDVPALVEEQPAAPNNYPMLLSLVEKLRVQARRLAGASDGAEDTDMTMDHDHDDNTVTDTQDAQLLLDTLSKLLLLPPTTRMVRRNFRPLLVDLVARWLEQTTKAGAESMSEVAIMELDAGSAGLDVLLPSEMALIAFATLLPTAPQVRSLALAYFGAVASPLQRLEHMLAMHDDPKFGSLSATW</sequence>
<organism evidence="1 2">
    <name type="scientific">Thamnocephalis sphaerospora</name>
    <dbReference type="NCBI Taxonomy" id="78915"/>
    <lineage>
        <taxon>Eukaryota</taxon>
        <taxon>Fungi</taxon>
        <taxon>Fungi incertae sedis</taxon>
        <taxon>Zoopagomycota</taxon>
        <taxon>Zoopagomycotina</taxon>
        <taxon>Zoopagomycetes</taxon>
        <taxon>Zoopagales</taxon>
        <taxon>Sigmoideomycetaceae</taxon>
        <taxon>Thamnocephalis</taxon>
    </lineage>
</organism>
<gene>
    <name evidence="1" type="ORF">THASP1DRAFT_25946</name>
</gene>
<proteinExistence type="predicted"/>
<evidence type="ECO:0000313" key="1">
    <source>
        <dbReference type="EMBL" id="RKP05573.1"/>
    </source>
</evidence>
<keyword evidence="2" id="KW-1185">Reference proteome</keyword>
<name>A0A4P9XIN1_9FUNG</name>
<dbReference type="STRING" id="78915.A0A4P9XIN1"/>
<accession>A0A4P9XIN1</accession>
<dbReference type="EMBL" id="KZ993088">
    <property type="protein sequence ID" value="RKP05573.1"/>
    <property type="molecule type" value="Genomic_DNA"/>
</dbReference>
<dbReference type="Proteomes" id="UP000271241">
    <property type="component" value="Unassembled WGS sequence"/>
</dbReference>